<evidence type="ECO:0000259" key="5">
    <source>
        <dbReference type="PROSITE" id="PS51194"/>
    </source>
</evidence>
<dbReference type="GO" id="GO:0005524">
    <property type="term" value="F:ATP binding"/>
    <property type="evidence" value="ECO:0007669"/>
    <property type="project" value="UniProtKB-KW"/>
</dbReference>
<evidence type="ECO:0000256" key="3">
    <source>
        <dbReference type="ARBA" id="ARBA00023125"/>
    </source>
</evidence>
<dbReference type="SMART" id="SM00487">
    <property type="entry name" value="DEXDc"/>
    <property type="match status" value="1"/>
</dbReference>
<dbReference type="GO" id="GO:0003677">
    <property type="term" value="F:DNA binding"/>
    <property type="evidence" value="ECO:0007669"/>
    <property type="project" value="UniProtKB-KW"/>
</dbReference>
<dbReference type="GO" id="GO:0016787">
    <property type="term" value="F:hydrolase activity"/>
    <property type="evidence" value="ECO:0007669"/>
    <property type="project" value="InterPro"/>
</dbReference>
<dbReference type="GO" id="GO:0006270">
    <property type="term" value="P:DNA replication initiation"/>
    <property type="evidence" value="ECO:0007669"/>
    <property type="project" value="TreeGrafter"/>
</dbReference>
<dbReference type="PANTHER" id="PTHR30580:SF1">
    <property type="entry name" value="COMF OPERON PROTEIN 1"/>
    <property type="match status" value="1"/>
</dbReference>
<keyword evidence="2" id="KW-0067">ATP-binding</keyword>
<keyword evidence="6" id="KW-0378">Hydrolase</keyword>
<name>A0A2S5GBG2_9BACL</name>
<dbReference type="Pfam" id="PF00271">
    <property type="entry name" value="Helicase_C"/>
    <property type="match status" value="1"/>
</dbReference>
<dbReference type="Pfam" id="PF04851">
    <property type="entry name" value="ResIII"/>
    <property type="match status" value="1"/>
</dbReference>
<sequence length="470" mass="52972">MRQISTQSRELGSVLSGKQLLKDEILQQFPSNELHYYLQKNFIELVPSIVKKKYTYSCNRCFNDQSYLFYEHPCTRCEKLCVYCRNCINMGKASTCNPIVKWIGPPVMPPESPSEPILQWNGTLSKPQEKASHLLARSVKTKTSTLVHAVCGAGKTEILFQAVEAALETGKRICIATPRRDVVQELFPRFQKAFPTTTIQALFGGSEHRNDGAHVTISTTHQLYRYQDAFDVMVIDEVDAFPNTADLTLQRAAKNAQKPDGTLIFLTATPTQPILSQVKKGTLQSVKIPARYHGCAVPEPKTKWIGDWKKAIEKNKVPYSLLQWLKPRILAKKPVLLFLPDIPSMLKLEKLLTPYTPKIKSVHAKDPDRGKKVEEMRKKEINLLLTTTILERGVTFSNVDVAVLGAEKTIFTESALVQIAGRAGRDRNFPEGDVTFFHHGHTEAILKAQRHIQQMNREARKAGLLKAEKA</sequence>
<dbReference type="EMBL" id="PREZ01000004">
    <property type="protein sequence ID" value="PPA70255.1"/>
    <property type="molecule type" value="Genomic_DNA"/>
</dbReference>
<dbReference type="InterPro" id="IPR001650">
    <property type="entry name" value="Helicase_C-like"/>
</dbReference>
<accession>A0A2S5GBG2</accession>
<dbReference type="GO" id="GO:0043138">
    <property type="term" value="F:3'-5' DNA helicase activity"/>
    <property type="evidence" value="ECO:0007669"/>
    <property type="project" value="TreeGrafter"/>
</dbReference>
<dbReference type="PROSITE" id="PS51194">
    <property type="entry name" value="HELICASE_CTER"/>
    <property type="match status" value="1"/>
</dbReference>
<comment type="caution">
    <text evidence="6">The sequence shown here is derived from an EMBL/GenBank/DDBJ whole genome shotgun (WGS) entry which is preliminary data.</text>
</comment>
<keyword evidence="7" id="KW-1185">Reference proteome</keyword>
<dbReference type="InterPro" id="IPR027417">
    <property type="entry name" value="P-loop_NTPase"/>
</dbReference>
<proteinExistence type="predicted"/>
<dbReference type="SMART" id="SM00490">
    <property type="entry name" value="HELICc"/>
    <property type="match status" value="1"/>
</dbReference>
<dbReference type="PANTHER" id="PTHR30580">
    <property type="entry name" value="PRIMOSOMAL PROTEIN N"/>
    <property type="match status" value="1"/>
</dbReference>
<keyword evidence="3" id="KW-0238">DNA-binding</keyword>
<evidence type="ECO:0000256" key="1">
    <source>
        <dbReference type="ARBA" id="ARBA00022741"/>
    </source>
</evidence>
<evidence type="ECO:0000259" key="4">
    <source>
        <dbReference type="PROSITE" id="PS51192"/>
    </source>
</evidence>
<evidence type="ECO:0000313" key="6">
    <source>
        <dbReference type="EMBL" id="PPA70255.1"/>
    </source>
</evidence>
<dbReference type="InterPro" id="IPR014001">
    <property type="entry name" value="Helicase_ATP-bd"/>
</dbReference>
<reference evidence="6 7" key="1">
    <citation type="submission" date="2018-02" db="EMBL/GenBank/DDBJ databases">
        <title>Jeotgalibacillus proteolyticum sp. nov. a protease producing bacterium isolated from ocean sediments of Laizhou Bay.</title>
        <authorList>
            <person name="Li Y."/>
        </authorList>
    </citation>
    <scope>NUCLEOTIDE SEQUENCE [LARGE SCALE GENOMIC DNA]</scope>
    <source>
        <strain evidence="6 7">22-7</strain>
    </source>
</reference>
<dbReference type="InterPro" id="IPR006935">
    <property type="entry name" value="Helicase/UvrB_N"/>
</dbReference>
<dbReference type="Proteomes" id="UP000239047">
    <property type="component" value="Unassembled WGS sequence"/>
</dbReference>
<dbReference type="GO" id="GO:0006302">
    <property type="term" value="P:double-strand break repair"/>
    <property type="evidence" value="ECO:0007669"/>
    <property type="project" value="TreeGrafter"/>
</dbReference>
<feature type="domain" description="Helicase ATP-binding" evidence="4">
    <location>
        <begin position="136"/>
        <end position="288"/>
    </location>
</feature>
<dbReference type="SUPFAM" id="SSF52540">
    <property type="entry name" value="P-loop containing nucleoside triphosphate hydrolases"/>
    <property type="match status" value="1"/>
</dbReference>
<keyword evidence="1" id="KW-0547">Nucleotide-binding</keyword>
<keyword evidence="6" id="KW-0347">Helicase</keyword>
<evidence type="ECO:0000313" key="7">
    <source>
        <dbReference type="Proteomes" id="UP000239047"/>
    </source>
</evidence>
<dbReference type="PROSITE" id="PS51192">
    <property type="entry name" value="HELICASE_ATP_BIND_1"/>
    <property type="match status" value="1"/>
</dbReference>
<protein>
    <submittedName>
        <fullName evidence="6">DNA/RNA helicase</fullName>
    </submittedName>
</protein>
<dbReference type="Gene3D" id="3.40.50.300">
    <property type="entry name" value="P-loop containing nucleotide triphosphate hydrolases"/>
    <property type="match status" value="2"/>
</dbReference>
<organism evidence="6 7">
    <name type="scientific">Jeotgalibacillus proteolyticus</name>
    <dbReference type="NCBI Taxonomy" id="2082395"/>
    <lineage>
        <taxon>Bacteria</taxon>
        <taxon>Bacillati</taxon>
        <taxon>Bacillota</taxon>
        <taxon>Bacilli</taxon>
        <taxon>Bacillales</taxon>
        <taxon>Caryophanaceae</taxon>
        <taxon>Jeotgalibacillus</taxon>
    </lineage>
</organism>
<dbReference type="CDD" id="cd18785">
    <property type="entry name" value="SF2_C"/>
    <property type="match status" value="1"/>
</dbReference>
<gene>
    <name evidence="6" type="ORF">C4B60_11785</name>
</gene>
<dbReference type="AlphaFoldDB" id="A0A2S5GBG2"/>
<dbReference type="OrthoDB" id="2077914at2"/>
<dbReference type="RefSeq" id="WP_104058205.1">
    <property type="nucleotide sequence ID" value="NZ_PREZ01000004.1"/>
</dbReference>
<feature type="domain" description="Helicase C-terminal" evidence="5">
    <location>
        <begin position="324"/>
        <end position="470"/>
    </location>
</feature>
<evidence type="ECO:0000256" key="2">
    <source>
        <dbReference type="ARBA" id="ARBA00022840"/>
    </source>
</evidence>
<dbReference type="GO" id="GO:0006310">
    <property type="term" value="P:DNA recombination"/>
    <property type="evidence" value="ECO:0007669"/>
    <property type="project" value="TreeGrafter"/>
</dbReference>